<evidence type="ECO:0000256" key="4">
    <source>
        <dbReference type="ARBA" id="ARBA00023163"/>
    </source>
</evidence>
<comment type="similarity">
    <text evidence="1">Belongs to the SorC transcriptional regulatory family.</text>
</comment>
<dbReference type="STRING" id="549.BEE12_14535"/>
<keyword evidence="2" id="KW-0805">Transcription regulation</keyword>
<sequence>MAKQDEQRLMVKIATLYYVEGLKQSEIAESLTLSQSFVSRILNRSVKEGVVKISVVPPANVYPELEKAIEQTYNLPQAIVVDVPDQASSLQIKQAIGSAAAHYLETRLRNDELIGISSWSGTIRAMVDALHPLNSACKGVIQLLGGVGANGNVQATILTQNLAALLNCPAWLLPSQSIEHSVSDRQRLSANAEVAEVLSKFEQVDLAIVGIGDLEPSALLRNSGNYYDGRMLQTLAARGAVGDICLHYFDACGQPVLKAEEDPVIGMELAQVKQCPQVVGLAGGREKAQAIRGALLGGYIKVLIIDYPTARLLLTPQNSSQPVR</sequence>
<dbReference type="PANTHER" id="PTHR34294">
    <property type="entry name" value="TRANSCRIPTIONAL REGULATOR-RELATED"/>
    <property type="match status" value="1"/>
</dbReference>
<feature type="domain" description="Sugar-binding" evidence="5">
    <location>
        <begin position="64"/>
        <end position="314"/>
    </location>
</feature>
<dbReference type="Gene3D" id="3.40.50.1360">
    <property type="match status" value="1"/>
</dbReference>
<accession>A0A379AHG6</accession>
<evidence type="ECO:0000259" key="5">
    <source>
        <dbReference type="Pfam" id="PF04198"/>
    </source>
</evidence>
<dbReference type="Pfam" id="PF04198">
    <property type="entry name" value="Sugar-bind"/>
    <property type="match status" value="1"/>
</dbReference>
<dbReference type="InterPro" id="IPR007324">
    <property type="entry name" value="Sugar-bd_dom_put"/>
</dbReference>
<evidence type="ECO:0000256" key="2">
    <source>
        <dbReference type="ARBA" id="ARBA00023015"/>
    </source>
</evidence>
<organism evidence="6 7">
    <name type="scientific">Enterobacter agglomerans</name>
    <name type="common">Erwinia herbicola</name>
    <name type="synonym">Pantoea agglomerans</name>
    <dbReference type="NCBI Taxonomy" id="549"/>
    <lineage>
        <taxon>Bacteria</taxon>
        <taxon>Pseudomonadati</taxon>
        <taxon>Pseudomonadota</taxon>
        <taxon>Gammaproteobacteria</taxon>
        <taxon>Enterobacterales</taxon>
        <taxon>Erwiniaceae</taxon>
        <taxon>Pantoea</taxon>
        <taxon>Pantoea agglomerans group</taxon>
    </lineage>
</organism>
<evidence type="ECO:0000313" key="6">
    <source>
        <dbReference type="EMBL" id="SUB17286.1"/>
    </source>
</evidence>
<evidence type="ECO:0000313" key="7">
    <source>
        <dbReference type="Proteomes" id="UP000254640"/>
    </source>
</evidence>
<gene>
    <name evidence="6" type="primary">deoR_1</name>
    <name evidence="6" type="ORF">NCTC9381_03208</name>
</gene>
<dbReference type="GO" id="GO:0030246">
    <property type="term" value="F:carbohydrate binding"/>
    <property type="evidence" value="ECO:0007669"/>
    <property type="project" value="InterPro"/>
</dbReference>
<evidence type="ECO:0000256" key="1">
    <source>
        <dbReference type="ARBA" id="ARBA00010466"/>
    </source>
</evidence>
<dbReference type="EMBL" id="UGSO01000001">
    <property type="protein sequence ID" value="SUB17286.1"/>
    <property type="molecule type" value="Genomic_DNA"/>
</dbReference>
<dbReference type="RefSeq" id="WP_062757440.1">
    <property type="nucleotide sequence ID" value="NZ_CP077366.1"/>
</dbReference>
<keyword evidence="3" id="KW-0238">DNA-binding</keyword>
<keyword evidence="4" id="KW-0804">Transcription</keyword>
<name>A0A379AHG6_ENTAG</name>
<proteinExistence type="inferred from homology"/>
<dbReference type="AlphaFoldDB" id="A0A379AHG6"/>
<dbReference type="Proteomes" id="UP000254640">
    <property type="component" value="Unassembled WGS sequence"/>
</dbReference>
<dbReference type="InterPro" id="IPR037171">
    <property type="entry name" value="NagB/RpiA_transferase-like"/>
</dbReference>
<dbReference type="PANTHER" id="PTHR34294:SF12">
    <property type="entry name" value="SUGAR-BINDING TRANSCRIPTIONAL REGULATOR"/>
    <property type="match status" value="1"/>
</dbReference>
<keyword evidence="7" id="KW-1185">Reference proteome</keyword>
<protein>
    <submittedName>
        <fullName evidence="6">Deoxyribonucleoside regulator</fullName>
    </submittedName>
</protein>
<dbReference type="InterPro" id="IPR051054">
    <property type="entry name" value="SorC_transcr_regulators"/>
</dbReference>
<dbReference type="GeneID" id="66826248"/>
<reference evidence="6 7" key="1">
    <citation type="submission" date="2018-06" db="EMBL/GenBank/DDBJ databases">
        <authorList>
            <consortium name="Pathogen Informatics"/>
            <person name="Doyle S."/>
        </authorList>
    </citation>
    <scope>NUCLEOTIDE SEQUENCE [LARGE SCALE GENOMIC DNA]</scope>
    <source>
        <strain evidence="6 7">NCTC9381</strain>
    </source>
</reference>
<evidence type="ECO:0000256" key="3">
    <source>
        <dbReference type="ARBA" id="ARBA00023125"/>
    </source>
</evidence>
<dbReference type="GO" id="GO:0003677">
    <property type="term" value="F:DNA binding"/>
    <property type="evidence" value="ECO:0007669"/>
    <property type="project" value="UniProtKB-KW"/>
</dbReference>
<dbReference type="Gene3D" id="1.10.10.60">
    <property type="entry name" value="Homeodomain-like"/>
    <property type="match status" value="1"/>
</dbReference>
<dbReference type="SUPFAM" id="SSF100950">
    <property type="entry name" value="NagB/RpiA/CoA transferase-like"/>
    <property type="match status" value="1"/>
</dbReference>